<comment type="caution">
    <text evidence="2">The sequence shown here is derived from an EMBL/GenBank/DDBJ whole genome shotgun (WGS) entry which is preliminary data.</text>
</comment>
<dbReference type="EMBL" id="LSBI01000005">
    <property type="protein sequence ID" value="OAQ89492.1"/>
    <property type="molecule type" value="Genomic_DNA"/>
</dbReference>
<feature type="region of interest" description="Disordered" evidence="1">
    <location>
        <begin position="81"/>
        <end position="105"/>
    </location>
</feature>
<dbReference type="Proteomes" id="UP000078340">
    <property type="component" value="Unassembled WGS sequence"/>
</dbReference>
<name>A0A179HHV2_PURLI</name>
<dbReference type="AlphaFoldDB" id="A0A179HHV2"/>
<protein>
    <submittedName>
        <fullName evidence="2">Uncharacterized protein</fullName>
    </submittedName>
</protein>
<proteinExistence type="predicted"/>
<gene>
    <name evidence="2" type="ORF">VFPFJ_05904</name>
</gene>
<evidence type="ECO:0000313" key="3">
    <source>
        <dbReference type="Proteomes" id="UP000078340"/>
    </source>
</evidence>
<evidence type="ECO:0000256" key="1">
    <source>
        <dbReference type="SAM" id="MobiDB-lite"/>
    </source>
</evidence>
<sequence>MHAQRESCRCCRINVSWKLDAASASALQTSCQMSSLQKSRCCLTAAYPARLVGIHSPDFRTQCGWDLDDMKTGRVNPVAAEQHKGPMAQSEPGSPRFAVGSAARS</sequence>
<reference evidence="2 3" key="1">
    <citation type="submission" date="2016-02" db="EMBL/GenBank/DDBJ databases">
        <title>Biosynthesis of antibiotic leucinostatins and their inhibition on Phytophthora in bio-control Purpureocillium lilacinum.</title>
        <authorList>
            <person name="Wang G."/>
            <person name="Liu Z."/>
            <person name="Lin R."/>
            <person name="Li E."/>
            <person name="Mao Z."/>
            <person name="Ling J."/>
            <person name="Yin W."/>
            <person name="Xie B."/>
        </authorList>
    </citation>
    <scope>NUCLEOTIDE SEQUENCE [LARGE SCALE GENOMIC DNA]</scope>
    <source>
        <strain evidence="2">PLFJ-1</strain>
    </source>
</reference>
<accession>A0A179HHV2</accession>
<evidence type="ECO:0000313" key="2">
    <source>
        <dbReference type="EMBL" id="OAQ89492.1"/>
    </source>
</evidence>
<organism evidence="2 3">
    <name type="scientific">Purpureocillium lilacinum</name>
    <name type="common">Paecilomyces lilacinus</name>
    <dbReference type="NCBI Taxonomy" id="33203"/>
    <lineage>
        <taxon>Eukaryota</taxon>
        <taxon>Fungi</taxon>
        <taxon>Dikarya</taxon>
        <taxon>Ascomycota</taxon>
        <taxon>Pezizomycotina</taxon>
        <taxon>Sordariomycetes</taxon>
        <taxon>Hypocreomycetidae</taxon>
        <taxon>Hypocreales</taxon>
        <taxon>Ophiocordycipitaceae</taxon>
        <taxon>Purpureocillium</taxon>
    </lineage>
</organism>